<sequence>MAVKKTKEDSFYKKLVLKILEMKGVSYEDWLEEQHKEFLDNKENQQQILKGLDTLEEIGGE</sequence>
<comment type="caution">
    <text evidence="1">The sequence shown here is derived from an EMBL/GenBank/DDBJ whole genome shotgun (WGS) entry which is preliminary data.</text>
</comment>
<evidence type="ECO:0000313" key="1">
    <source>
        <dbReference type="EMBL" id="MDQ0149620.1"/>
    </source>
</evidence>
<evidence type="ECO:0000313" key="2">
    <source>
        <dbReference type="Proteomes" id="UP001228504"/>
    </source>
</evidence>
<organism evidence="1 2">
    <name type="scientific">Eubacterium multiforme</name>
    <dbReference type="NCBI Taxonomy" id="83339"/>
    <lineage>
        <taxon>Bacteria</taxon>
        <taxon>Bacillati</taxon>
        <taxon>Bacillota</taxon>
        <taxon>Clostridia</taxon>
        <taxon>Eubacteriales</taxon>
        <taxon>Eubacteriaceae</taxon>
        <taxon>Eubacterium</taxon>
    </lineage>
</organism>
<dbReference type="EMBL" id="JAUSUF010000004">
    <property type="protein sequence ID" value="MDQ0149620.1"/>
    <property type="molecule type" value="Genomic_DNA"/>
</dbReference>
<keyword evidence="2" id="KW-1185">Reference proteome</keyword>
<name>A0ABT9UTI0_9FIRM</name>
<proteinExistence type="predicted"/>
<gene>
    <name evidence="1" type="ORF">J2S18_001551</name>
</gene>
<dbReference type="RefSeq" id="WP_307485306.1">
    <property type="nucleotide sequence ID" value="NZ_JAUSUF010000004.1"/>
</dbReference>
<accession>A0ABT9UTI0</accession>
<protein>
    <submittedName>
        <fullName evidence="1">Uncharacterized protein</fullName>
    </submittedName>
</protein>
<dbReference type="Proteomes" id="UP001228504">
    <property type="component" value="Unassembled WGS sequence"/>
</dbReference>
<reference evidence="1 2" key="1">
    <citation type="submission" date="2023-07" db="EMBL/GenBank/DDBJ databases">
        <title>Genomic Encyclopedia of Type Strains, Phase IV (KMG-IV): sequencing the most valuable type-strain genomes for metagenomic binning, comparative biology and taxonomic classification.</title>
        <authorList>
            <person name="Goeker M."/>
        </authorList>
    </citation>
    <scope>NUCLEOTIDE SEQUENCE [LARGE SCALE GENOMIC DNA]</scope>
    <source>
        <strain evidence="1 2">DSM 20694</strain>
    </source>
</reference>